<comment type="caution">
    <text evidence="2">The sequence shown here is derived from an EMBL/GenBank/DDBJ whole genome shotgun (WGS) entry which is preliminary data.</text>
</comment>
<dbReference type="Proteomes" id="UP000631670">
    <property type="component" value="Unassembled WGS sequence"/>
</dbReference>
<name>A0ABR9HR35_9PSEU</name>
<organism evidence="2 3">
    <name type="scientific">Amycolatopsis lexingtonensis</name>
    <dbReference type="NCBI Taxonomy" id="218822"/>
    <lineage>
        <taxon>Bacteria</taxon>
        <taxon>Bacillati</taxon>
        <taxon>Actinomycetota</taxon>
        <taxon>Actinomycetes</taxon>
        <taxon>Pseudonocardiales</taxon>
        <taxon>Pseudonocardiaceae</taxon>
        <taxon>Amycolatopsis</taxon>
    </lineage>
</organism>
<evidence type="ECO:0000313" key="3">
    <source>
        <dbReference type="Proteomes" id="UP000631670"/>
    </source>
</evidence>
<protein>
    <submittedName>
        <fullName evidence="2">Uncharacterized protein</fullName>
    </submittedName>
</protein>
<evidence type="ECO:0000256" key="1">
    <source>
        <dbReference type="SAM" id="MobiDB-lite"/>
    </source>
</evidence>
<accession>A0ABR9HR35</accession>
<keyword evidence="3" id="KW-1185">Reference proteome</keyword>
<dbReference type="EMBL" id="JADBEG010000001">
    <property type="protein sequence ID" value="MBE1493396.1"/>
    <property type="molecule type" value="Genomic_DNA"/>
</dbReference>
<gene>
    <name evidence="2" type="ORF">H4696_000496</name>
</gene>
<reference evidence="2 3" key="1">
    <citation type="submission" date="2020-10" db="EMBL/GenBank/DDBJ databases">
        <title>Sequencing the genomes of 1000 actinobacteria strains.</title>
        <authorList>
            <person name="Klenk H.-P."/>
        </authorList>
    </citation>
    <scope>NUCLEOTIDE SEQUENCE [LARGE SCALE GENOMIC DNA]</scope>
    <source>
        <strain evidence="2 3">DSM 44653</strain>
    </source>
</reference>
<proteinExistence type="predicted"/>
<feature type="region of interest" description="Disordered" evidence="1">
    <location>
        <begin position="49"/>
        <end position="69"/>
    </location>
</feature>
<evidence type="ECO:0000313" key="2">
    <source>
        <dbReference type="EMBL" id="MBE1493396.1"/>
    </source>
</evidence>
<feature type="compositionally biased region" description="Acidic residues" evidence="1">
    <location>
        <begin position="60"/>
        <end position="69"/>
    </location>
</feature>
<sequence length="69" mass="7669">MLTLLIYLSPMLLLIAIFGVVSIVALCQARPEDVPTIFTEATRVFGRLNSRHELRPGGDTENDEEEAQP</sequence>
<dbReference type="RefSeq" id="WP_086865329.1">
    <property type="nucleotide sequence ID" value="NZ_JADBEG010000001.1"/>
</dbReference>